<dbReference type="GO" id="GO:0009253">
    <property type="term" value="P:peptidoglycan catabolic process"/>
    <property type="evidence" value="ECO:0007669"/>
    <property type="project" value="InterPro"/>
</dbReference>
<organism evidence="1">
    <name type="scientific">marine metagenome</name>
    <dbReference type="NCBI Taxonomy" id="408172"/>
    <lineage>
        <taxon>unclassified sequences</taxon>
        <taxon>metagenomes</taxon>
        <taxon>ecological metagenomes</taxon>
    </lineage>
</organism>
<gene>
    <name evidence="1" type="ORF">METZ01_LOCUS153748</name>
</gene>
<accession>A0A382AHQ9</accession>
<sequence>MNQSIVVCQKTVDINSPVILWDTEAGLACPNRRGRSTCTQHDPILNNKPPEPPSKYSIANQNKAYDELKNSVYQLIIHYDACYSSHHCHQIMTESTFKGSHFYLDLDGTLYQTCDLYWKTNTAPADDRNGNERAVHVEMSNLSWEALKSESDWHKVSSDQYRLKKDRWELSLSDQWKKRLRTPNFRAYAARGYGKRGYFSRRINGKMVRMWDFTDEQYRALISLCFGLNKLLPKIRLQVPYDKKKSRMPLDRICNYSTFEGILGHAHVQKGEVDGVTCKYDPGSAFNWSRLRLALDRKRSDPAFLD</sequence>
<dbReference type="EMBL" id="UINC01025395">
    <property type="protein sequence ID" value="SVB00894.1"/>
    <property type="molecule type" value="Genomic_DNA"/>
</dbReference>
<name>A0A382AHQ9_9ZZZZ</name>
<protein>
    <submittedName>
        <fullName evidence="1">Uncharacterized protein</fullName>
    </submittedName>
</protein>
<dbReference type="InterPro" id="IPR036505">
    <property type="entry name" value="Amidase/PGRP_sf"/>
</dbReference>
<dbReference type="SUPFAM" id="SSF55846">
    <property type="entry name" value="N-acetylmuramoyl-L-alanine amidase-like"/>
    <property type="match status" value="1"/>
</dbReference>
<reference evidence="1" key="1">
    <citation type="submission" date="2018-05" db="EMBL/GenBank/DDBJ databases">
        <authorList>
            <person name="Lanie J.A."/>
            <person name="Ng W.-L."/>
            <person name="Kazmierczak K.M."/>
            <person name="Andrzejewski T.M."/>
            <person name="Davidsen T.M."/>
            <person name="Wayne K.J."/>
            <person name="Tettelin H."/>
            <person name="Glass J.I."/>
            <person name="Rusch D."/>
            <person name="Podicherti R."/>
            <person name="Tsui H.-C.T."/>
            <person name="Winkler M.E."/>
        </authorList>
    </citation>
    <scope>NUCLEOTIDE SEQUENCE</scope>
</reference>
<evidence type="ECO:0000313" key="1">
    <source>
        <dbReference type="EMBL" id="SVB00894.1"/>
    </source>
</evidence>
<dbReference type="AlphaFoldDB" id="A0A382AHQ9"/>
<dbReference type="Gene3D" id="3.40.80.10">
    <property type="entry name" value="Peptidoglycan recognition protein-like"/>
    <property type="match status" value="1"/>
</dbReference>
<dbReference type="GO" id="GO:0008745">
    <property type="term" value="F:N-acetylmuramoyl-L-alanine amidase activity"/>
    <property type="evidence" value="ECO:0007669"/>
    <property type="project" value="InterPro"/>
</dbReference>
<proteinExistence type="predicted"/>